<comment type="similarity">
    <text evidence="3">Belongs to the HAD-like hydrolase superfamily. CbbY/CbbZ/Gph/YieH family.</text>
</comment>
<dbReference type="GO" id="GO:0006281">
    <property type="term" value="P:DNA repair"/>
    <property type="evidence" value="ECO:0007669"/>
    <property type="project" value="TreeGrafter"/>
</dbReference>
<dbReference type="InterPro" id="IPR036412">
    <property type="entry name" value="HAD-like_sf"/>
</dbReference>
<protein>
    <recommendedName>
        <fullName evidence="4">phosphoglycolate phosphatase</fullName>
        <ecNumber evidence="4">3.1.3.18</ecNumber>
    </recommendedName>
</protein>
<dbReference type="NCBIfam" id="TIGR01509">
    <property type="entry name" value="HAD-SF-IA-v3"/>
    <property type="match status" value="1"/>
</dbReference>
<dbReference type="PANTHER" id="PTHR43434">
    <property type="entry name" value="PHOSPHOGLYCOLATE PHOSPHATASE"/>
    <property type="match status" value="1"/>
</dbReference>
<name>A0A1H6GN05_MAGFU</name>
<proteinExistence type="inferred from homology"/>
<dbReference type="SFLD" id="SFLDS00003">
    <property type="entry name" value="Haloacid_Dehalogenase"/>
    <property type="match status" value="1"/>
</dbReference>
<evidence type="ECO:0000313" key="5">
    <source>
        <dbReference type="EMBL" id="SEH24777.1"/>
    </source>
</evidence>
<dbReference type="GO" id="GO:0008967">
    <property type="term" value="F:phosphoglycolate phosphatase activity"/>
    <property type="evidence" value="ECO:0007669"/>
    <property type="project" value="UniProtKB-EC"/>
</dbReference>
<dbReference type="Gene3D" id="3.40.50.1000">
    <property type="entry name" value="HAD superfamily/HAD-like"/>
    <property type="match status" value="1"/>
</dbReference>
<evidence type="ECO:0000256" key="2">
    <source>
        <dbReference type="ARBA" id="ARBA00004818"/>
    </source>
</evidence>
<dbReference type="InterPro" id="IPR006439">
    <property type="entry name" value="HAD-SF_hydro_IA"/>
</dbReference>
<gene>
    <name evidence="5" type="ORF">SAMN04244559_00067</name>
</gene>
<dbReference type="Gene3D" id="1.10.150.730">
    <property type="match status" value="1"/>
</dbReference>
<dbReference type="AlphaFoldDB" id="A0A1H6GN05"/>
<evidence type="ECO:0000256" key="3">
    <source>
        <dbReference type="ARBA" id="ARBA00006171"/>
    </source>
</evidence>
<dbReference type="SUPFAM" id="SSF56784">
    <property type="entry name" value="HAD-like"/>
    <property type="match status" value="1"/>
</dbReference>
<dbReference type="PRINTS" id="PR00413">
    <property type="entry name" value="HADHALOGNASE"/>
</dbReference>
<dbReference type="EC" id="3.1.3.18" evidence="4"/>
<dbReference type="SFLD" id="SFLDG01129">
    <property type="entry name" value="C1.5:_HAD__Beta-PGM__Phosphata"/>
    <property type="match status" value="1"/>
</dbReference>
<keyword evidence="6" id="KW-1185">Reference proteome</keyword>
<comment type="catalytic activity">
    <reaction evidence="1">
        <text>2-phosphoglycolate + H2O = glycolate + phosphate</text>
        <dbReference type="Rhea" id="RHEA:14369"/>
        <dbReference type="ChEBI" id="CHEBI:15377"/>
        <dbReference type="ChEBI" id="CHEBI:29805"/>
        <dbReference type="ChEBI" id="CHEBI:43474"/>
        <dbReference type="ChEBI" id="CHEBI:58033"/>
        <dbReference type="EC" id="3.1.3.18"/>
    </reaction>
</comment>
<dbReference type="OrthoDB" id="9782449at2"/>
<dbReference type="Pfam" id="PF13419">
    <property type="entry name" value="HAD_2"/>
    <property type="match status" value="1"/>
</dbReference>
<evidence type="ECO:0000313" key="6">
    <source>
        <dbReference type="Proteomes" id="UP000182983"/>
    </source>
</evidence>
<dbReference type="Proteomes" id="UP000182983">
    <property type="component" value="Unassembled WGS sequence"/>
</dbReference>
<dbReference type="PANTHER" id="PTHR43434:SF1">
    <property type="entry name" value="PHOSPHOGLYCOLATE PHOSPHATASE"/>
    <property type="match status" value="1"/>
</dbReference>
<dbReference type="InterPro" id="IPR023214">
    <property type="entry name" value="HAD_sf"/>
</dbReference>
<organism evidence="5 6">
    <name type="scientific">Magnetospirillum fulvum</name>
    <name type="common">Rhodospirillum fulvum</name>
    <dbReference type="NCBI Taxonomy" id="1082"/>
    <lineage>
        <taxon>Bacteria</taxon>
        <taxon>Pseudomonadati</taxon>
        <taxon>Pseudomonadota</taxon>
        <taxon>Alphaproteobacteria</taxon>
        <taxon>Rhodospirillales</taxon>
        <taxon>Rhodospirillaceae</taxon>
        <taxon>Magnetospirillum</taxon>
    </lineage>
</organism>
<dbReference type="InterPro" id="IPR050155">
    <property type="entry name" value="HAD-like_hydrolase_sf"/>
</dbReference>
<dbReference type="InterPro" id="IPR041492">
    <property type="entry name" value="HAD_2"/>
</dbReference>
<reference evidence="6" key="1">
    <citation type="submission" date="2016-10" db="EMBL/GenBank/DDBJ databases">
        <authorList>
            <person name="Varghese N."/>
            <person name="Submissions S."/>
        </authorList>
    </citation>
    <scope>NUCLEOTIDE SEQUENCE [LARGE SCALE GENOMIC DNA]</scope>
    <source>
        <strain evidence="6">DSM 13234</strain>
    </source>
</reference>
<evidence type="ECO:0000256" key="1">
    <source>
        <dbReference type="ARBA" id="ARBA00000830"/>
    </source>
</evidence>
<evidence type="ECO:0000256" key="4">
    <source>
        <dbReference type="ARBA" id="ARBA00013078"/>
    </source>
</evidence>
<sequence>MSSPLPRPRALVFDWDNTLVDSWLCIQKTYNATFRHFGLPEWSLEQTKGQVAASMRDSFPKMFGERWPEAREVFSDAFAAIHLDHLVPLPGAAALIEALAESDIVLAVVSNKRGYFLRKEAEALGWTGYFSRLVGAEDASADKPDPASVRLALDGTGMDLGPEVWFIGDSPVDILCAVNAGCSSVLLRPEPPRPGEFVAPPARIVEDCRALGEVLRELSVPIAPKWC</sequence>
<accession>A0A1H6GN05</accession>
<comment type="pathway">
    <text evidence="2">Organic acid metabolism; glycolate biosynthesis; glycolate from 2-phosphoglycolate: step 1/1.</text>
</comment>
<dbReference type="GO" id="GO:0005829">
    <property type="term" value="C:cytosol"/>
    <property type="evidence" value="ECO:0007669"/>
    <property type="project" value="TreeGrafter"/>
</dbReference>
<dbReference type="EMBL" id="FNWO01000001">
    <property type="protein sequence ID" value="SEH24777.1"/>
    <property type="molecule type" value="Genomic_DNA"/>
</dbReference>
<dbReference type="RefSeq" id="WP_074764423.1">
    <property type="nucleotide sequence ID" value="NZ_FNWO01000001.1"/>
</dbReference>